<feature type="binding site" evidence="8">
    <location>
        <position position="705"/>
    </location>
    <ligand>
        <name>[4Fe-4S] cluster</name>
        <dbReference type="ChEBI" id="CHEBI:49883"/>
        <label>1</label>
    </ligand>
</feature>
<keyword evidence="3 8" id="KW-0479">Metal-binding</keyword>
<dbReference type="InterPro" id="IPR002880">
    <property type="entry name" value="Pyrv_Fd/Flavodoxin_OxRdtase_N"/>
</dbReference>
<dbReference type="InterPro" id="IPR050722">
    <property type="entry name" value="Pyruvate:ferred/Flavod_OxRd"/>
</dbReference>
<feature type="domain" description="4Fe-4S ferredoxin-type" evidence="9">
    <location>
        <begin position="693"/>
        <end position="722"/>
    </location>
</feature>
<dbReference type="PROSITE" id="PS51379">
    <property type="entry name" value="4FE4S_FER_2"/>
    <property type="match status" value="2"/>
</dbReference>
<feature type="binding site" evidence="8">
    <location>
        <position position="712"/>
    </location>
    <ligand>
        <name>[4Fe-4S] cluster</name>
        <dbReference type="ChEBI" id="CHEBI:49883"/>
        <label>2</label>
    </ligand>
</feature>
<dbReference type="InterPro" id="IPR017896">
    <property type="entry name" value="4Fe4S_Fe-S-bd"/>
</dbReference>
<dbReference type="InterPro" id="IPR037112">
    <property type="entry name" value="Pyrv-flavodox_OxR_EKR_sf"/>
</dbReference>
<dbReference type="SMART" id="SM00890">
    <property type="entry name" value="EKR"/>
    <property type="match status" value="1"/>
</dbReference>
<dbReference type="AlphaFoldDB" id="K7R8N0"/>
<evidence type="ECO:0000256" key="8">
    <source>
        <dbReference type="PIRSR" id="PIRSR000159-50"/>
    </source>
</evidence>
<dbReference type="Pfam" id="PF01855">
    <property type="entry name" value="POR_N"/>
    <property type="match status" value="1"/>
</dbReference>
<reference evidence="10" key="1">
    <citation type="journal article" date="2013" name="Nat. Commun.">
        <title>Hydrogenosomes in the diplomonad Spironucleus salmonicida.</title>
        <authorList>
            <person name="Jerlstrom-Hultqvist J."/>
            <person name="Einarsson E."/>
            <person name="Xu F."/>
            <person name="Hjort K."/>
            <person name="Ek B."/>
            <person name="Steinhauf D."/>
            <person name="Hultenby K."/>
            <person name="Bergquist J."/>
            <person name="Andersson J.O."/>
            <person name="Svard S.G."/>
        </authorList>
    </citation>
    <scope>NUCLEOTIDE SEQUENCE</scope>
    <source>
        <strain evidence="10">ATCC 50377</strain>
    </source>
</reference>
<dbReference type="GO" id="GO:0022900">
    <property type="term" value="P:electron transport chain"/>
    <property type="evidence" value="ECO:0007669"/>
    <property type="project" value="InterPro"/>
</dbReference>
<feature type="binding site" evidence="8">
    <location>
        <position position="833"/>
    </location>
    <ligand>
        <name>[4Fe-4S] cluster</name>
        <dbReference type="ChEBI" id="CHEBI:49883"/>
        <label>3</label>
    </ligand>
</feature>
<keyword evidence="6 8" id="KW-0408">Iron</keyword>
<keyword evidence="2 8" id="KW-0004">4Fe-4S</keyword>
<name>K7R8N0_9EUKA</name>
<dbReference type="Pfam" id="PF01558">
    <property type="entry name" value="POR"/>
    <property type="match status" value="1"/>
</dbReference>
<dbReference type="InterPro" id="IPR009014">
    <property type="entry name" value="Transketo_C/PFOR_II"/>
</dbReference>
<keyword evidence="10" id="KW-0670">Pyruvate</keyword>
<dbReference type="Gene3D" id="3.30.70.20">
    <property type="match status" value="1"/>
</dbReference>
<evidence type="ECO:0000256" key="1">
    <source>
        <dbReference type="ARBA" id="ARBA00022448"/>
    </source>
</evidence>
<dbReference type="PIRSF" id="PIRSF000159">
    <property type="entry name" value="NifJ"/>
    <property type="match status" value="1"/>
</dbReference>
<dbReference type="InterPro" id="IPR017900">
    <property type="entry name" value="4Fe4S_Fe_S_CS"/>
</dbReference>
<dbReference type="GO" id="GO:0006979">
    <property type="term" value="P:response to oxidative stress"/>
    <property type="evidence" value="ECO:0007669"/>
    <property type="project" value="TreeGrafter"/>
</dbReference>
<proteinExistence type="predicted"/>
<protein>
    <submittedName>
        <fullName evidence="10">Pyruvate-flavodoxin oxidoreductase 4</fullName>
    </submittedName>
</protein>
<keyword evidence="4" id="KW-0249">Electron transport</keyword>
<dbReference type="Pfam" id="PF12838">
    <property type="entry name" value="Fer4_7"/>
    <property type="match status" value="1"/>
</dbReference>
<dbReference type="PANTHER" id="PTHR32154:SF0">
    <property type="entry name" value="PYRUVATE-FLAVODOXIN OXIDOREDUCTASE-RELATED"/>
    <property type="match status" value="1"/>
</dbReference>
<dbReference type="NCBIfam" id="TIGR02176">
    <property type="entry name" value="pyruv_ox_red"/>
    <property type="match status" value="1"/>
</dbReference>
<comment type="cofactor">
    <cofactor evidence="8">
        <name>[4Fe-4S] cluster</name>
        <dbReference type="ChEBI" id="CHEBI:49883"/>
    </cofactor>
    <text evidence="8">Binds 3 [4Fe-4S] clusters per subunit.</text>
</comment>
<feature type="binding site" evidence="8">
    <location>
        <position position="764"/>
    </location>
    <ligand>
        <name>[4Fe-4S] cluster</name>
        <dbReference type="ChEBI" id="CHEBI:49883"/>
        <label>2</label>
    </ligand>
</feature>
<reference evidence="12" key="3">
    <citation type="submission" date="2020-12" db="EMBL/GenBank/DDBJ databases">
        <title>New Spironucleus salmonicida genome in near-complete chromosomes.</title>
        <authorList>
            <person name="Xu F."/>
            <person name="Kurt Z."/>
            <person name="Jimenez-Gonzalez A."/>
            <person name="Astvaldsson A."/>
            <person name="Andersson J.O."/>
            <person name="Svard S.G."/>
        </authorList>
    </citation>
    <scope>NUCLEOTIDE SEQUENCE</scope>
    <source>
        <strain evidence="12">ATCC 50377</strain>
    </source>
</reference>
<dbReference type="SUPFAM" id="SSF52922">
    <property type="entry name" value="TK C-terminal domain-like"/>
    <property type="match status" value="1"/>
</dbReference>
<dbReference type="PROSITE" id="PS00198">
    <property type="entry name" value="4FE4S_FER_1"/>
    <property type="match status" value="1"/>
</dbReference>
<sequence length="1186" mass="129916">MQPIDGCTAAAHVSYFFSDNALIFPITPSSPMAELVDAWAAQGRLNAFNQIVRIDELNHEGGAAGAVHGAVLTGSLATTYTASQGLLLMIPNLYKLAAEHLPAVFHVAARTIATHALSIHGDHSDIMAARQTGVAILISPDVQEAMDFGIATHLAAINAEHPVIHAFDGFRTSHTIKKVEVLDYEKLKPFIPHQKIAEFRQRALNPEHPECYGSCMGPPVWCQAQEADNLHYSKIVGHFEEAFETVEKITGRKYEIMEYIGAADATDIIIVMGSGCVTVRETVNYLTSQGKKVGALFVYLYRPFSIAHFIAKIPTSVKRIAVLDRCKEITATAEPLKQDVVDALVETRRIQTIEHIIGGRFGQSSKDFIPADVVAVYDNLASATPKDHFICSIVDDVTNNSLPRTSKLTLVPEGTVQCLFFGQGSDGTVGANKNAIKIIADNTPLYTQGYFDYDSFKAGGFTCSHLRFGPKPIGSEHYVYDANFTSVSQPSYWTKYNTTLVENCKEGSILLLNTPCKTVEDVNAHMPKNMRAMIAQKKLIVKLMDASAVALKVGLPGRINSGMQTAFFLLSGVLPSEQAVEIWKKTIIKTFKKKGDAIVNQNLSQVDATCEADAILDLSYPENWGQEGDEGEHVQAYNDRVNAVIKDAPAFIRDVFMPVALGKGEDLPVSAFARNGSMMTGTTKYFKRSIAVQVPVWESATCIQCNLCVVSCPHAVIRPYLATNEEAAKAPEGFNFLDSKNKIVEKYGKFKFAIQASPLDCTGCAVCVQVCPTAAKGTLKMENIDACSSAQQVRQNYVETIPNKATEFTMDERQQAFFYREPYFEYHGACAGCGETAYITHLCRMFGDRMIIANATGCSSIYGFSYPFNPYSPDSKGKGPAWANSLFEDNAEFGFGMVCAIAQRRDRIKAIVSKVISDEKTPAELKDVCQNWLSVSSDVDKSHTVGQELRVAINKIDTDCENITFLKQRENQEIFGKPCIVIIGGDGWAYDIGYGGLDHILASGLDFTVIVVDTEVYSNTGGQCSKATPMGAVARFAAAGKKADKKDLGLIAQSYQNCFVGSINLNANFNHAVKTMREAVEWNGPSLVLAYSPCIEHGQNMAETAASQKLAAATGYWLSYDRHPERGLNVSTPKPTKPVAEFLAKQNRFKQLAAAKPEEAALLAKGLQEFLDKRYERYNQLSVNKK</sequence>
<keyword evidence="5" id="KW-0560">Oxidoreductase</keyword>
<feature type="binding site" evidence="8">
    <location>
        <position position="702"/>
    </location>
    <ligand>
        <name>[4Fe-4S] cluster</name>
        <dbReference type="ChEBI" id="CHEBI:49883"/>
        <label>1</label>
    </ligand>
</feature>
<dbReference type="SUPFAM" id="SSF54862">
    <property type="entry name" value="4Fe-4S ferredoxins"/>
    <property type="match status" value="1"/>
</dbReference>
<dbReference type="GO" id="GO:0016903">
    <property type="term" value="F:oxidoreductase activity, acting on the aldehyde or oxo group of donors"/>
    <property type="evidence" value="ECO:0007669"/>
    <property type="project" value="InterPro"/>
</dbReference>
<dbReference type="EMBL" id="JX549091">
    <property type="protein sequence ID" value="AFV80066.1"/>
    <property type="molecule type" value="Genomic_DNA"/>
</dbReference>
<keyword evidence="7 8" id="KW-0411">Iron-sulfur</keyword>
<feature type="domain" description="4Fe-4S ferredoxin-type" evidence="9">
    <location>
        <begin position="752"/>
        <end position="782"/>
    </location>
</feature>
<dbReference type="EMBL" id="AUWU02000002">
    <property type="protein sequence ID" value="KAH0575808.1"/>
    <property type="molecule type" value="Genomic_DNA"/>
</dbReference>
<evidence type="ECO:0000256" key="5">
    <source>
        <dbReference type="ARBA" id="ARBA00023002"/>
    </source>
</evidence>
<dbReference type="CDD" id="cd07034">
    <property type="entry name" value="TPP_PYR_PFOR_IOR-alpha_like"/>
    <property type="match status" value="1"/>
</dbReference>
<feature type="binding site" evidence="8">
    <location>
        <position position="830"/>
    </location>
    <ligand>
        <name>[4Fe-4S] cluster</name>
        <dbReference type="ChEBI" id="CHEBI:49883"/>
        <label>3</label>
    </ligand>
</feature>
<evidence type="ECO:0000256" key="7">
    <source>
        <dbReference type="ARBA" id="ARBA00023014"/>
    </source>
</evidence>
<evidence type="ECO:0000313" key="13">
    <source>
        <dbReference type="Proteomes" id="UP000018208"/>
    </source>
</evidence>
<dbReference type="GO" id="GO:0005506">
    <property type="term" value="F:iron ion binding"/>
    <property type="evidence" value="ECO:0007669"/>
    <property type="project" value="InterPro"/>
</dbReference>
<evidence type="ECO:0000313" key="12">
    <source>
        <dbReference type="EMBL" id="KAH0575808.1"/>
    </source>
</evidence>
<dbReference type="Pfam" id="PF10371">
    <property type="entry name" value="EKR"/>
    <property type="match status" value="1"/>
</dbReference>
<dbReference type="FunFam" id="3.40.920.10:FF:000001">
    <property type="entry name" value="Pyruvate:ferredoxin (Flavodoxin) oxidoreductase"/>
    <property type="match status" value="1"/>
</dbReference>
<dbReference type="InterPro" id="IPR002869">
    <property type="entry name" value="Pyrv_flavodox_OxRed_cen"/>
</dbReference>
<organism evidence="10">
    <name type="scientific">Spironucleus salmonicida</name>
    <dbReference type="NCBI Taxonomy" id="348837"/>
    <lineage>
        <taxon>Eukaryota</taxon>
        <taxon>Metamonada</taxon>
        <taxon>Diplomonadida</taxon>
        <taxon>Hexamitidae</taxon>
        <taxon>Hexamitinae</taxon>
        <taxon>Spironucleus</taxon>
    </lineage>
</organism>
<dbReference type="OrthoDB" id="1688044at2759"/>
<dbReference type="SUPFAM" id="SSF53323">
    <property type="entry name" value="Pyruvate-ferredoxin oxidoreductase, PFOR, domain III"/>
    <property type="match status" value="1"/>
</dbReference>
<dbReference type="Pfam" id="PF17147">
    <property type="entry name" value="PFOR_II"/>
    <property type="match status" value="1"/>
</dbReference>
<dbReference type="InterPro" id="IPR033412">
    <property type="entry name" value="PFOR_II"/>
</dbReference>
<feature type="binding site" evidence="8">
    <location>
        <position position="858"/>
    </location>
    <ligand>
        <name>[4Fe-4S] cluster</name>
        <dbReference type="ChEBI" id="CHEBI:49883"/>
        <label>3</label>
    </ligand>
</feature>
<dbReference type="Gene3D" id="4.10.780.10">
    <property type="entry name" value="Pyruvate-flavodoxin oxidoreductase, EKR domain"/>
    <property type="match status" value="1"/>
</dbReference>
<keyword evidence="1" id="KW-0813">Transport</keyword>
<dbReference type="FunFam" id="3.40.50.970:FF:000012">
    <property type="entry name" value="Pyruvate:ferredoxin (Flavodoxin) oxidoreductase"/>
    <property type="match status" value="1"/>
</dbReference>
<feature type="binding site" evidence="8">
    <location>
        <position position="771"/>
    </location>
    <ligand>
        <name>[4Fe-4S] cluster</name>
        <dbReference type="ChEBI" id="CHEBI:49883"/>
        <label>1</label>
    </ligand>
</feature>
<evidence type="ECO:0000256" key="3">
    <source>
        <dbReference type="ARBA" id="ARBA00022723"/>
    </source>
</evidence>
<dbReference type="InterPro" id="IPR019752">
    <property type="entry name" value="Pyrv/ketoisovalerate_OxRed_cat"/>
</dbReference>
<dbReference type="InterPro" id="IPR029061">
    <property type="entry name" value="THDP-binding"/>
</dbReference>
<evidence type="ECO:0000259" key="9">
    <source>
        <dbReference type="PROSITE" id="PS51379"/>
    </source>
</evidence>
<evidence type="ECO:0000256" key="2">
    <source>
        <dbReference type="ARBA" id="ARBA00022485"/>
    </source>
</evidence>
<feature type="binding site" evidence="8">
    <location>
        <position position="761"/>
    </location>
    <ligand>
        <name>[4Fe-4S] cluster</name>
        <dbReference type="ChEBI" id="CHEBI:49883"/>
        <label>2</label>
    </ligand>
</feature>
<dbReference type="Gene3D" id="3.40.920.10">
    <property type="entry name" value="Pyruvate-ferredoxin oxidoreductase, PFOR, domain III"/>
    <property type="match status" value="1"/>
</dbReference>
<gene>
    <name evidence="10" type="ORF">SS50377_12070</name>
    <name evidence="12" type="ORF">SS50377_21332</name>
</gene>
<keyword evidence="13" id="KW-1185">Reference proteome</keyword>
<dbReference type="VEuPathDB" id="GiardiaDB:SS50377_21332"/>
<feature type="binding site" evidence="8">
    <location>
        <position position="767"/>
    </location>
    <ligand>
        <name>[4Fe-4S] cluster</name>
        <dbReference type="ChEBI" id="CHEBI:49883"/>
        <label>2</label>
    </ligand>
</feature>
<dbReference type="Gene3D" id="3.40.50.970">
    <property type="match status" value="2"/>
</dbReference>
<evidence type="ECO:0000256" key="4">
    <source>
        <dbReference type="ARBA" id="ARBA00022982"/>
    </source>
</evidence>
<dbReference type="Proteomes" id="UP000018208">
    <property type="component" value="Unassembled WGS sequence"/>
</dbReference>
<feature type="binding site" evidence="8">
    <location>
        <position position="708"/>
    </location>
    <ligand>
        <name>[4Fe-4S] cluster</name>
        <dbReference type="ChEBI" id="CHEBI:49883"/>
        <label>1</label>
    </ligand>
</feature>
<dbReference type="InterPro" id="IPR011766">
    <property type="entry name" value="TPP_enzyme_TPP-bd"/>
</dbReference>
<dbReference type="PANTHER" id="PTHR32154">
    <property type="entry name" value="PYRUVATE-FLAVODOXIN OXIDOREDUCTASE-RELATED"/>
    <property type="match status" value="1"/>
</dbReference>
<dbReference type="InterPro" id="IPR011895">
    <property type="entry name" value="Pyrv_flavodox_OxRed"/>
</dbReference>
<dbReference type="InterPro" id="IPR019456">
    <property type="entry name" value="Pyrv-flavodox_OxRtase_EKR"/>
</dbReference>
<evidence type="ECO:0000256" key="6">
    <source>
        <dbReference type="ARBA" id="ARBA00023004"/>
    </source>
</evidence>
<dbReference type="GO" id="GO:0051539">
    <property type="term" value="F:4 iron, 4 sulfur cluster binding"/>
    <property type="evidence" value="ECO:0007669"/>
    <property type="project" value="UniProtKB-KW"/>
</dbReference>
<dbReference type="EMBL" id="KI546033">
    <property type="protein sequence ID" value="EST47847.1"/>
    <property type="molecule type" value="Genomic_DNA"/>
</dbReference>
<dbReference type="Gene3D" id="3.40.50.920">
    <property type="match status" value="1"/>
</dbReference>
<evidence type="ECO:0000313" key="10">
    <source>
        <dbReference type="EMBL" id="AFV80066.1"/>
    </source>
</evidence>
<feature type="binding site" evidence="8">
    <location>
        <position position="1094"/>
    </location>
    <ligand>
        <name>[4Fe-4S] cluster</name>
        <dbReference type="ChEBI" id="CHEBI:49883"/>
        <label>3</label>
    </ligand>
</feature>
<dbReference type="Pfam" id="PF02775">
    <property type="entry name" value="TPP_enzyme_C"/>
    <property type="match status" value="1"/>
</dbReference>
<accession>K7R8N0</accession>
<reference evidence="11 12" key="2">
    <citation type="journal article" date="2014" name="PLoS Genet.">
        <title>The Genome of Spironucleus salmonicida Highlights a Fish Pathogen Adapted to Fluctuating Environments.</title>
        <authorList>
            <person name="Xu F."/>
            <person name="Jerlstrom-Hultqvist J."/>
            <person name="Einarsson E."/>
            <person name="Astvaldsson A."/>
            <person name="Svard S.G."/>
            <person name="Andersson J.O."/>
        </authorList>
    </citation>
    <scope>NUCLEOTIDE SEQUENCE</scope>
    <source>
        <strain evidence="12">ATCC 50377</strain>
    </source>
</reference>
<evidence type="ECO:0000313" key="11">
    <source>
        <dbReference type="EMBL" id="EST47847.1"/>
    </source>
</evidence>
<dbReference type="FunFam" id="3.40.50.920:FF:000007">
    <property type="entry name" value="Pyruvate:ferredoxin (Flavodoxin) oxidoreductase"/>
    <property type="match status" value="1"/>
</dbReference>
<dbReference type="SUPFAM" id="SSF52518">
    <property type="entry name" value="Thiamin diphosphate-binding fold (THDP-binding)"/>
    <property type="match status" value="2"/>
</dbReference>
<dbReference type="GO" id="GO:0030976">
    <property type="term" value="F:thiamine pyrophosphate binding"/>
    <property type="evidence" value="ECO:0007669"/>
    <property type="project" value="InterPro"/>
</dbReference>